<dbReference type="AlphaFoldDB" id="A0AA87TEE9"/>
<dbReference type="GO" id="GO:0003995">
    <property type="term" value="F:acyl-CoA dehydrogenase activity"/>
    <property type="evidence" value="ECO:0007669"/>
    <property type="project" value="InterPro"/>
</dbReference>
<dbReference type="InterPro" id="IPR016161">
    <property type="entry name" value="Ald_DH/histidinol_DH"/>
</dbReference>
<reference evidence="2 3" key="1">
    <citation type="submission" date="2013-04" db="EMBL/GenBank/DDBJ databases">
        <title>The Genome Sequence of Treponema medium ATCC 700293.</title>
        <authorList>
            <consortium name="The Broad Institute Genomics Platform"/>
            <person name="Earl A."/>
            <person name="Ward D."/>
            <person name="Feldgarden M."/>
            <person name="Gevers D."/>
            <person name="Leonetti C."/>
            <person name="Blanton J.M."/>
            <person name="Dewhirst F.E."/>
            <person name="Izard J."/>
            <person name="Walker B."/>
            <person name="Young S."/>
            <person name="Zeng Q."/>
            <person name="Gargeya S."/>
            <person name="Fitzgerald M."/>
            <person name="Haas B."/>
            <person name="Abouelleil A."/>
            <person name="Allen A.W."/>
            <person name="Alvarado L."/>
            <person name="Arachchi H.M."/>
            <person name="Berlin A.M."/>
            <person name="Chapman S.B."/>
            <person name="Gainer-Dewar J."/>
            <person name="Goldberg J."/>
            <person name="Griggs A."/>
            <person name="Gujja S."/>
            <person name="Hansen M."/>
            <person name="Howarth C."/>
            <person name="Imamovic A."/>
            <person name="Ireland A."/>
            <person name="Larimer J."/>
            <person name="McCowan C."/>
            <person name="Murphy C."/>
            <person name="Pearson M."/>
            <person name="Poon T.W."/>
            <person name="Priest M."/>
            <person name="Roberts A."/>
            <person name="Saif S."/>
            <person name="Shea T."/>
            <person name="Sisk P."/>
            <person name="Sykes S."/>
            <person name="Wortman J."/>
            <person name="Nusbaum C."/>
            <person name="Birren B."/>
        </authorList>
    </citation>
    <scope>NUCLEOTIDE SEQUENCE [LARGE SCALE GENOMIC DNA]</scope>
    <source>
        <strain evidence="2 3">ATCC 700293</strain>
    </source>
</reference>
<sequence>MQTKTDEVIISPQSAVISRQITDPSSDKKAAVTLLAGVLQPEREPYPVFSPEAMEFLAAVSAEIGASELHSIPEIAAFGFWCRRAHLEALAKRHASPFPRLGRGLAFHIAPSNVPTMFAYSYTIGLLAGNANIVRLSERGGEIATMLCACIGRVLDRPEFEPIKRRTSFISYGRDDAVTAAYMAECDARVVWGGDETIRRIRALPLPPHAVELVFPDRWSFALFSQAAFSQADEETLAAWVHRFYNDTYLMDQNACSAPHLVVWENDGGNPEVRFRWWEKVAAEAQAAYRFGAYQAARKYEQLCLSAMTLPADVSVKQYAGNLLYVASLTALPANAVETLRGTFGFFFETEIRNKEELLPLLSFKVQTLCAEGYRREELAHFFAQRRSAGIDRIVALGQAMEMDTIWDGKDLIAELSRLIV</sequence>
<accession>A0AA87TEE9</accession>
<proteinExistence type="predicted"/>
<organism evidence="2 3">
    <name type="scientific">Treponema medium ATCC 700293</name>
    <dbReference type="NCBI Taxonomy" id="1125700"/>
    <lineage>
        <taxon>Bacteria</taxon>
        <taxon>Pseudomonadati</taxon>
        <taxon>Spirochaetota</taxon>
        <taxon>Spirochaetia</taxon>
        <taxon>Spirochaetales</taxon>
        <taxon>Treponemataceae</taxon>
        <taxon>Treponema</taxon>
    </lineage>
</organism>
<comment type="caution">
    <text evidence="2">The sequence shown here is derived from an EMBL/GenBank/DDBJ whole genome shotgun (WGS) entry which is preliminary data.</text>
</comment>
<evidence type="ECO:0000313" key="3">
    <source>
        <dbReference type="Proteomes" id="UP000014634"/>
    </source>
</evidence>
<dbReference type="EMBL" id="ATFE01000013">
    <property type="protein sequence ID" value="EPF28185.1"/>
    <property type="molecule type" value="Genomic_DNA"/>
</dbReference>
<dbReference type="SUPFAM" id="SSF53720">
    <property type="entry name" value="ALDH-like"/>
    <property type="match status" value="1"/>
</dbReference>
<dbReference type="InterPro" id="IPR008670">
    <property type="entry name" value="CoA_reduct_LuxC"/>
</dbReference>
<gene>
    <name evidence="2" type="ORF">HMPREF9195_01877</name>
</gene>
<name>A0AA87TEE9_TREMD</name>
<dbReference type="Pfam" id="PF05893">
    <property type="entry name" value="LuxC"/>
    <property type="match status" value="1"/>
</dbReference>
<dbReference type="Proteomes" id="UP000014634">
    <property type="component" value="Unassembled WGS sequence"/>
</dbReference>
<evidence type="ECO:0008006" key="4">
    <source>
        <dbReference type="Google" id="ProtNLM"/>
    </source>
</evidence>
<dbReference type="GO" id="GO:0008218">
    <property type="term" value="P:bioluminescence"/>
    <property type="evidence" value="ECO:0007669"/>
    <property type="project" value="InterPro"/>
</dbReference>
<dbReference type="RefSeq" id="WP_016523809.1">
    <property type="nucleotide sequence ID" value="NZ_KE332517.1"/>
</dbReference>
<evidence type="ECO:0000313" key="2">
    <source>
        <dbReference type="EMBL" id="EPF28185.1"/>
    </source>
</evidence>
<evidence type="ECO:0000256" key="1">
    <source>
        <dbReference type="ARBA" id="ARBA00022857"/>
    </source>
</evidence>
<protein>
    <recommendedName>
        <fullName evidence="4">Acyl-CoA reductase</fullName>
    </recommendedName>
</protein>
<keyword evidence="1" id="KW-0521">NADP</keyword>